<protein>
    <submittedName>
        <fullName evidence="2">Uncharacterized protein</fullName>
    </submittedName>
</protein>
<evidence type="ECO:0000313" key="2">
    <source>
        <dbReference type="EMBL" id="KAG8544061.1"/>
    </source>
</evidence>
<proteinExistence type="predicted"/>
<dbReference type="Proteomes" id="UP000824782">
    <property type="component" value="Unassembled WGS sequence"/>
</dbReference>
<dbReference type="EMBL" id="WNYA01002591">
    <property type="protein sequence ID" value="KAG8544061.1"/>
    <property type="molecule type" value="Genomic_DNA"/>
</dbReference>
<reference evidence="2" key="1">
    <citation type="thesis" date="2020" institute="ProQuest LLC" country="789 East Eisenhower Parkway, Ann Arbor, MI, USA">
        <title>Comparative Genomics and Chromosome Evolution.</title>
        <authorList>
            <person name="Mudd A.B."/>
        </authorList>
    </citation>
    <scope>NUCLEOTIDE SEQUENCE</scope>
    <source>
        <strain evidence="2">237g6f4</strain>
        <tissue evidence="2">Blood</tissue>
    </source>
</reference>
<feature type="region of interest" description="Disordered" evidence="1">
    <location>
        <begin position="1"/>
        <end position="23"/>
    </location>
</feature>
<dbReference type="AlphaFoldDB" id="A0AAV6Z515"/>
<gene>
    <name evidence="2" type="ORF">GDO81_023142</name>
</gene>
<keyword evidence="3" id="KW-1185">Reference proteome</keyword>
<evidence type="ECO:0000313" key="3">
    <source>
        <dbReference type="Proteomes" id="UP000824782"/>
    </source>
</evidence>
<comment type="caution">
    <text evidence="2">The sequence shown here is derived from an EMBL/GenBank/DDBJ whole genome shotgun (WGS) entry which is preliminary data.</text>
</comment>
<accession>A0AAV6Z515</accession>
<evidence type="ECO:0000256" key="1">
    <source>
        <dbReference type="SAM" id="MobiDB-lite"/>
    </source>
</evidence>
<name>A0AAV6Z515_ENGPU</name>
<sequence length="94" mass="10408">MYLLQTQGQGLKVKDSRSRTQGAYSRSLNTRKFGHMFYDYGADDMNGRSPQGALISHISLHGLCMNLLLPPPPHGCNIDPAAPLHRFCLCVHSP</sequence>
<organism evidence="2 3">
    <name type="scientific">Engystomops pustulosus</name>
    <name type="common">Tungara frog</name>
    <name type="synonym">Physalaemus pustulosus</name>
    <dbReference type="NCBI Taxonomy" id="76066"/>
    <lineage>
        <taxon>Eukaryota</taxon>
        <taxon>Metazoa</taxon>
        <taxon>Chordata</taxon>
        <taxon>Craniata</taxon>
        <taxon>Vertebrata</taxon>
        <taxon>Euteleostomi</taxon>
        <taxon>Amphibia</taxon>
        <taxon>Batrachia</taxon>
        <taxon>Anura</taxon>
        <taxon>Neobatrachia</taxon>
        <taxon>Hyloidea</taxon>
        <taxon>Leptodactylidae</taxon>
        <taxon>Leiuperinae</taxon>
        <taxon>Engystomops</taxon>
    </lineage>
</organism>